<organism evidence="1 2">
    <name type="scientific">Flavonifractor plautii ATCC 29863</name>
    <dbReference type="NCBI Taxonomy" id="411475"/>
    <lineage>
        <taxon>Bacteria</taxon>
        <taxon>Bacillati</taxon>
        <taxon>Bacillota</taxon>
        <taxon>Clostridia</taxon>
        <taxon>Eubacteriales</taxon>
        <taxon>Oscillospiraceae</taxon>
        <taxon>Flavonifractor</taxon>
    </lineage>
</organism>
<protein>
    <recommendedName>
        <fullName evidence="3">Phage protein, HK97 gp10 family</fullName>
    </recommendedName>
</protein>
<dbReference type="AlphaFoldDB" id="G9YSC4"/>
<evidence type="ECO:0000313" key="2">
    <source>
        <dbReference type="Proteomes" id="UP000004459"/>
    </source>
</evidence>
<comment type="caution">
    <text evidence="1">The sequence shown here is derived from an EMBL/GenBank/DDBJ whole genome shotgun (WGS) entry which is preliminary data.</text>
</comment>
<accession>G9YSC4</accession>
<dbReference type="Proteomes" id="UP000004459">
    <property type="component" value="Unassembled WGS sequence"/>
</dbReference>
<dbReference type="PATRIC" id="fig|411475.3.peg.2118"/>
<dbReference type="GeneID" id="63973312"/>
<reference evidence="1 2" key="1">
    <citation type="submission" date="2011-08" db="EMBL/GenBank/DDBJ databases">
        <authorList>
            <person name="Weinstock G."/>
            <person name="Sodergren E."/>
            <person name="Clifton S."/>
            <person name="Fulton L."/>
            <person name="Fulton B."/>
            <person name="Courtney L."/>
            <person name="Fronick C."/>
            <person name="Harrison M."/>
            <person name="Strong C."/>
            <person name="Farmer C."/>
            <person name="Delahaunty K."/>
            <person name="Markovic C."/>
            <person name="Hall O."/>
            <person name="Minx P."/>
            <person name="Tomlinson C."/>
            <person name="Mitreva M."/>
            <person name="Hou S."/>
            <person name="Chen J."/>
            <person name="Wollam A."/>
            <person name="Pepin K.H."/>
            <person name="Johnson M."/>
            <person name="Bhonagiri V."/>
            <person name="Zhang X."/>
            <person name="Suruliraj S."/>
            <person name="Warren W."/>
            <person name="Chinwalla A."/>
            <person name="Mardis E.R."/>
            <person name="Wilson R.K."/>
        </authorList>
    </citation>
    <scope>NUCLEOTIDE SEQUENCE [LARGE SCALE GENOMIC DNA]</scope>
    <source>
        <strain evidence="1 2">ATCC 29863</strain>
    </source>
</reference>
<dbReference type="HOGENOM" id="CLU_1649531_0_0_9"/>
<name>G9YSC4_FLAPL</name>
<evidence type="ECO:0008006" key="3">
    <source>
        <dbReference type="Google" id="ProtNLM"/>
    </source>
</evidence>
<evidence type="ECO:0000313" key="1">
    <source>
        <dbReference type="EMBL" id="EHM46169.1"/>
    </source>
</evidence>
<proteinExistence type="predicted"/>
<dbReference type="RefSeq" id="WP_007492060.1">
    <property type="nucleotide sequence ID" value="NZ_JH417791.1"/>
</dbReference>
<sequence>MATIQFKKGDEYLAKIAKLEASLRDEICGSAIYGAAGIVADEIRASLEQIPTDEGFGTSGSPVRGPRKVQVKGLEEGLGIASMQDDGTGYFHVKIGFDGYNKVVTRRWPNGQPNQMVARSVESGTTWMQKNPFVRRAVMATRKRAVAYMKETVDKKIGEIMK</sequence>
<dbReference type="EMBL" id="AGCK01000208">
    <property type="protein sequence ID" value="EHM46169.1"/>
    <property type="molecule type" value="Genomic_DNA"/>
</dbReference>
<gene>
    <name evidence="1" type="ORF">HMPREF0372_02450</name>
</gene>